<proteinExistence type="predicted"/>
<feature type="domain" description="HNH" evidence="1">
    <location>
        <begin position="25"/>
        <end position="65"/>
    </location>
</feature>
<dbReference type="GO" id="GO:0008270">
    <property type="term" value="F:zinc ion binding"/>
    <property type="evidence" value="ECO:0007669"/>
    <property type="project" value="InterPro"/>
</dbReference>
<dbReference type="GO" id="GO:0003676">
    <property type="term" value="F:nucleic acid binding"/>
    <property type="evidence" value="ECO:0007669"/>
    <property type="project" value="InterPro"/>
</dbReference>
<evidence type="ECO:0000313" key="3">
    <source>
        <dbReference type="Proteomes" id="UP001161160"/>
    </source>
</evidence>
<gene>
    <name evidence="2" type="ORF">M2127_001277</name>
</gene>
<dbReference type="Gene3D" id="1.10.30.50">
    <property type="match status" value="1"/>
</dbReference>
<accession>A0AA43MA48</accession>
<keyword evidence="3" id="KW-1185">Reference proteome</keyword>
<evidence type="ECO:0000313" key="2">
    <source>
        <dbReference type="EMBL" id="MDH6503973.1"/>
    </source>
</evidence>
<dbReference type="EMBL" id="JARXYA010000005">
    <property type="protein sequence ID" value="MDH6503973.1"/>
    <property type="molecule type" value="Genomic_DNA"/>
</dbReference>
<dbReference type="Pfam" id="PF01844">
    <property type="entry name" value="HNH"/>
    <property type="match status" value="1"/>
</dbReference>
<name>A0AA43MA48_9BURK</name>
<dbReference type="InterPro" id="IPR002711">
    <property type="entry name" value="HNH"/>
</dbReference>
<dbReference type="GO" id="GO:0004519">
    <property type="term" value="F:endonuclease activity"/>
    <property type="evidence" value="ECO:0007669"/>
    <property type="project" value="InterPro"/>
</dbReference>
<protein>
    <recommendedName>
        <fullName evidence="1">HNH domain-containing protein</fullName>
    </recommendedName>
</protein>
<comment type="caution">
    <text evidence="2">The sequence shown here is derived from an EMBL/GenBank/DDBJ whole genome shotgun (WGS) entry which is preliminary data.</text>
</comment>
<dbReference type="InterPro" id="IPR003615">
    <property type="entry name" value="HNH_nuc"/>
</dbReference>
<reference evidence="2" key="1">
    <citation type="submission" date="2023-04" db="EMBL/GenBank/DDBJ databases">
        <title>Genome Encyclopedia of Bacteria and Archaea VI: Functional Genomics of Type Strains.</title>
        <authorList>
            <person name="Whitman W."/>
        </authorList>
    </citation>
    <scope>NUCLEOTIDE SEQUENCE</scope>
    <source>
        <strain evidence="2">Enz.4-51</strain>
    </source>
</reference>
<dbReference type="PANTHER" id="PTHR37827:SF1">
    <property type="entry name" value="HNH DOMAIN-CONTAINING PROTEIN"/>
    <property type="match status" value="1"/>
</dbReference>
<dbReference type="PANTHER" id="PTHR37827">
    <property type="entry name" value="TUDOR DOMAIN-CONTAINING PROTEIN"/>
    <property type="match status" value="1"/>
</dbReference>
<sequence>MIGKIRRKLCTIQSTSQQKETEVICPICERPIPPSQKDAHHLVPKSKGGKTTQYLHRICHRQIHALFTETELAIELNNSDALRSAPEMQRFIGWVQSKPSGFYEKARKSSRLKDKRP</sequence>
<dbReference type="Proteomes" id="UP001161160">
    <property type="component" value="Unassembled WGS sequence"/>
</dbReference>
<organism evidence="2 3">
    <name type="scientific">Polynucleobacter sphagniphilus</name>
    <dbReference type="NCBI Taxonomy" id="1743169"/>
    <lineage>
        <taxon>Bacteria</taxon>
        <taxon>Pseudomonadati</taxon>
        <taxon>Pseudomonadota</taxon>
        <taxon>Betaproteobacteria</taxon>
        <taxon>Burkholderiales</taxon>
        <taxon>Burkholderiaceae</taxon>
        <taxon>Polynucleobacter</taxon>
    </lineage>
</organism>
<dbReference type="CDD" id="cd00085">
    <property type="entry name" value="HNHc"/>
    <property type="match status" value="1"/>
</dbReference>
<dbReference type="AlphaFoldDB" id="A0AA43MA48"/>
<dbReference type="RefSeq" id="WP_076023880.1">
    <property type="nucleotide sequence ID" value="NZ_JAQFIK010000004.1"/>
</dbReference>
<evidence type="ECO:0000259" key="1">
    <source>
        <dbReference type="Pfam" id="PF01844"/>
    </source>
</evidence>